<sequence length="168" mass="19567">MLVTVYHGSHEKIKYINYDICHLGWHAGTLCHAIDAAEPKRMSDSYDWENSYIYVSEIDVTDENTVTIPDVFLYDSDFISIIKKTLKACIKNQFPDNRAAIVIDDCNEMSDIRETLLNNGIKYIRYENKYESPGVSYCILDENINIIEFTLYNFLTTQLTWTKKPVKE</sequence>
<dbReference type="EMBL" id="OR769222">
    <property type="protein sequence ID" value="WQJ53204.1"/>
    <property type="molecule type" value="Genomic_DNA"/>
</dbReference>
<organism evidence="1 2">
    <name type="scientific">phage Lak_Megaphage_RVC_JS4_GC31</name>
    <dbReference type="NCBI Taxonomy" id="3109228"/>
    <lineage>
        <taxon>Viruses</taxon>
        <taxon>Duplodnaviria</taxon>
        <taxon>Heunggongvirae</taxon>
        <taxon>Uroviricota</taxon>
        <taxon>Caudoviricetes</taxon>
        <taxon>Caudoviricetes code 15 clade</taxon>
    </lineage>
</organism>
<evidence type="ECO:0000313" key="1">
    <source>
        <dbReference type="EMBL" id="WQJ53204.1"/>
    </source>
</evidence>
<dbReference type="Proteomes" id="UP001349343">
    <property type="component" value="Segment"/>
</dbReference>
<protein>
    <submittedName>
        <fullName evidence="1">Uncharacterized protein</fullName>
    </submittedName>
</protein>
<accession>A0ABZ0Z2F0</accession>
<proteinExistence type="predicted"/>
<keyword evidence="2" id="KW-1185">Reference proteome</keyword>
<name>A0ABZ0Z2F0_9CAUD</name>
<reference evidence="1 2" key="1">
    <citation type="submission" date="2023-11" db="EMBL/GenBank/DDBJ databases">
        <authorList>
            <person name="Cook R."/>
            <person name="Crisci M."/>
            <person name="Pye H."/>
            <person name="Adriaenssens E."/>
            <person name="Santini J."/>
        </authorList>
    </citation>
    <scope>NUCLEOTIDE SEQUENCE [LARGE SCALE GENOMIC DNA]</scope>
    <source>
        <strain evidence="1">Lak_Megaphage_RVC_JS4_GC31</strain>
    </source>
</reference>
<evidence type="ECO:0000313" key="2">
    <source>
        <dbReference type="Proteomes" id="UP001349343"/>
    </source>
</evidence>